<sequence length="119" mass="13206">MTDHVRAVARRMYEAFNTRDVRAADEIFAADFVSHPLGTVGPESVKRAWSGMHAMFPGIRVEVEDLLVDGDRAAVRTTLRGLPDGDGRPPAAMLEIFRVRDGRIAELWGMSTLSRPRAD</sequence>
<comment type="caution">
    <text evidence="2">The sequence shown here is derived from an EMBL/GenBank/DDBJ whole genome shotgun (WGS) entry which is preliminary data.</text>
</comment>
<dbReference type="AlphaFoldDB" id="A0A7Y6IQV6"/>
<dbReference type="InterPro" id="IPR032710">
    <property type="entry name" value="NTF2-like_dom_sf"/>
</dbReference>
<organism evidence="2 3">
    <name type="scientific">Nonomuraea rhodomycinica</name>
    <dbReference type="NCBI Taxonomy" id="1712872"/>
    <lineage>
        <taxon>Bacteria</taxon>
        <taxon>Bacillati</taxon>
        <taxon>Actinomycetota</taxon>
        <taxon>Actinomycetes</taxon>
        <taxon>Streptosporangiales</taxon>
        <taxon>Streptosporangiaceae</taxon>
        <taxon>Nonomuraea</taxon>
    </lineage>
</organism>
<gene>
    <name evidence="2" type="ORF">HT134_19340</name>
</gene>
<dbReference type="SUPFAM" id="SSF54427">
    <property type="entry name" value="NTF2-like"/>
    <property type="match status" value="1"/>
</dbReference>
<name>A0A7Y6IQV6_9ACTN</name>
<accession>A0A7Y6IQV6</accession>
<keyword evidence="3" id="KW-1185">Reference proteome</keyword>
<reference evidence="2 3" key="1">
    <citation type="submission" date="2020-06" db="EMBL/GenBank/DDBJ databases">
        <authorList>
            <person name="Chanama M."/>
        </authorList>
    </citation>
    <scope>NUCLEOTIDE SEQUENCE [LARGE SCALE GENOMIC DNA]</scope>
    <source>
        <strain evidence="2 3">TBRC6557</strain>
    </source>
</reference>
<dbReference type="InterPro" id="IPR037401">
    <property type="entry name" value="SnoaL-like"/>
</dbReference>
<dbReference type="Gene3D" id="3.10.450.50">
    <property type="match status" value="1"/>
</dbReference>
<evidence type="ECO:0000259" key="1">
    <source>
        <dbReference type="Pfam" id="PF12680"/>
    </source>
</evidence>
<evidence type="ECO:0000313" key="2">
    <source>
        <dbReference type="EMBL" id="NUW42278.1"/>
    </source>
</evidence>
<dbReference type="RefSeq" id="WP_175601827.1">
    <property type="nucleotide sequence ID" value="NZ_JABWGO010000004.1"/>
</dbReference>
<dbReference type="Pfam" id="PF12680">
    <property type="entry name" value="SnoaL_2"/>
    <property type="match status" value="1"/>
</dbReference>
<evidence type="ECO:0000313" key="3">
    <source>
        <dbReference type="Proteomes" id="UP000546126"/>
    </source>
</evidence>
<proteinExistence type="predicted"/>
<dbReference type="EMBL" id="JABWGO010000004">
    <property type="protein sequence ID" value="NUW42278.1"/>
    <property type="molecule type" value="Genomic_DNA"/>
</dbReference>
<dbReference type="Proteomes" id="UP000546126">
    <property type="component" value="Unassembled WGS sequence"/>
</dbReference>
<feature type="domain" description="SnoaL-like" evidence="1">
    <location>
        <begin position="9"/>
        <end position="106"/>
    </location>
</feature>
<protein>
    <submittedName>
        <fullName evidence="2">Nuclear transport factor 2 family protein</fullName>
    </submittedName>
</protein>